<dbReference type="STRING" id="1231392.OCGS_1795"/>
<dbReference type="EMBL" id="AMGO01000036">
    <property type="protein sequence ID" value="EKE44279.1"/>
    <property type="molecule type" value="Genomic_DNA"/>
</dbReference>
<dbReference type="Pfam" id="PF13609">
    <property type="entry name" value="Porin_4"/>
    <property type="match status" value="1"/>
</dbReference>
<organism evidence="3 4">
    <name type="scientific">Oceaniovalibus guishaninsula JLT2003</name>
    <dbReference type="NCBI Taxonomy" id="1231392"/>
    <lineage>
        <taxon>Bacteria</taxon>
        <taxon>Pseudomonadati</taxon>
        <taxon>Pseudomonadota</taxon>
        <taxon>Alphaproteobacteria</taxon>
        <taxon>Rhodobacterales</taxon>
        <taxon>Roseobacteraceae</taxon>
        <taxon>Oceaniovalibus</taxon>
    </lineage>
</organism>
<dbReference type="RefSeq" id="WP_007426947.1">
    <property type="nucleotide sequence ID" value="NZ_AMGO01000036.1"/>
</dbReference>
<feature type="domain" description="Porin" evidence="2">
    <location>
        <begin position="7"/>
        <end position="354"/>
    </location>
</feature>
<keyword evidence="4" id="KW-1185">Reference proteome</keyword>
<dbReference type="AlphaFoldDB" id="K2HN53"/>
<evidence type="ECO:0000259" key="2">
    <source>
        <dbReference type="Pfam" id="PF13609"/>
    </source>
</evidence>
<dbReference type="eggNOG" id="COG3203">
    <property type="taxonomic scope" value="Bacteria"/>
</dbReference>
<dbReference type="SUPFAM" id="SSF56935">
    <property type="entry name" value="Porins"/>
    <property type="match status" value="1"/>
</dbReference>
<feature type="chain" id="PRO_5003858580" description="Porin domain-containing protein" evidence="1">
    <location>
        <begin position="21"/>
        <end position="377"/>
    </location>
</feature>
<reference evidence="3 4" key="1">
    <citation type="journal article" date="2012" name="J. Bacteriol.">
        <title>Draft Genome Sequence of Oceaniovalibus guishaninsula JLT2003T.</title>
        <authorList>
            <person name="Tang K."/>
            <person name="Liu K."/>
            <person name="Jiao N."/>
        </authorList>
    </citation>
    <scope>NUCLEOTIDE SEQUENCE [LARGE SCALE GENOMIC DNA]</scope>
    <source>
        <strain evidence="3 4">JLT2003</strain>
    </source>
</reference>
<gene>
    <name evidence="3" type="ORF">OCGS_1795</name>
</gene>
<feature type="signal peptide" evidence="1">
    <location>
        <begin position="1"/>
        <end position="20"/>
    </location>
</feature>
<evidence type="ECO:0000256" key="1">
    <source>
        <dbReference type="SAM" id="SignalP"/>
    </source>
</evidence>
<evidence type="ECO:0000313" key="3">
    <source>
        <dbReference type="EMBL" id="EKE44279.1"/>
    </source>
</evidence>
<proteinExistence type="predicted"/>
<dbReference type="InterPro" id="IPR023614">
    <property type="entry name" value="Porin_dom_sf"/>
</dbReference>
<comment type="caution">
    <text evidence="3">The sequence shown here is derived from an EMBL/GenBank/DDBJ whole genome shotgun (WGS) entry which is preliminary data.</text>
</comment>
<protein>
    <recommendedName>
        <fullName evidence="2">Porin domain-containing protein</fullName>
    </recommendedName>
</protein>
<dbReference type="Gene3D" id="2.40.160.10">
    <property type="entry name" value="Porin"/>
    <property type="match status" value="1"/>
</dbReference>
<name>K2HN53_9RHOB</name>
<dbReference type="GO" id="GO:0015288">
    <property type="term" value="F:porin activity"/>
    <property type="evidence" value="ECO:0007669"/>
    <property type="project" value="InterPro"/>
</dbReference>
<dbReference type="InterPro" id="IPR033900">
    <property type="entry name" value="Gram_neg_porin_domain"/>
</dbReference>
<keyword evidence="1" id="KW-0732">Signal</keyword>
<accession>K2HN53</accession>
<dbReference type="GO" id="GO:0016020">
    <property type="term" value="C:membrane"/>
    <property type="evidence" value="ECO:0007669"/>
    <property type="project" value="InterPro"/>
</dbReference>
<evidence type="ECO:0000313" key="4">
    <source>
        <dbReference type="Proteomes" id="UP000006765"/>
    </source>
</evidence>
<dbReference type="Proteomes" id="UP000006765">
    <property type="component" value="Unassembled WGS sequence"/>
</dbReference>
<dbReference type="OrthoDB" id="7326315at2"/>
<sequence>MNKFLLATTALVASTTFAMADVDLSGTAEMGIFGGTDIDAQFHTDIDVTFSMSGETDAGLTFGASVDLDEQIGDNNADDGLGESGATRNDADDGGATIFVSGTYGTLTMGDTDGALDFVMTEAIIGGSLGDNHEHLGYNGNSGFDGDYDGQVARYDYSFGDFAVAISAEIDDDNDEIDFDDDFDGVIDRTDEIDNDTILGIGVRYTGQFANVSFGAGLGYQRSGNTFPVDTDGDDKFDDTDDITGEVVGLSLDMKMDNGLQAILNYSTYNDSTLVIVEDNDDVDDGDIVAVVGDLDKHYGLAVGYEFGSFLVAANYGKFDTNNGDLSGWGLVVNYDLGGGAELQAGYGHNKVDEDFDDGRDDDFDFDTYSFGIAMSF</sequence>